<proteinExistence type="predicted"/>
<name>A0A2T2N5T3_CORCC</name>
<dbReference type="PANTHER" id="PTHR36151:SF3">
    <property type="entry name" value="ER-BOUND OXYGENASE MPAB_MPAB'_RUBBER OXYGENASE CATALYTIC DOMAIN-CONTAINING PROTEIN"/>
    <property type="match status" value="1"/>
</dbReference>
<feature type="non-terminal residue" evidence="2">
    <location>
        <position position="1"/>
    </location>
</feature>
<evidence type="ECO:0000313" key="2">
    <source>
        <dbReference type="EMBL" id="PSN60791.1"/>
    </source>
</evidence>
<protein>
    <recommendedName>
        <fullName evidence="1">ER-bound oxygenase mpaB/mpaB'/Rubber oxygenase catalytic domain-containing protein</fullName>
    </recommendedName>
</protein>
<accession>A0A2T2N5T3</accession>
<dbReference type="AlphaFoldDB" id="A0A2T2N5T3"/>
<dbReference type="Pfam" id="PF09995">
    <property type="entry name" value="MPAB_Lcp_cat"/>
    <property type="match status" value="1"/>
</dbReference>
<reference evidence="2 3" key="1">
    <citation type="journal article" date="2018" name="Front. Microbiol.">
        <title>Genome-Wide Analysis of Corynespora cassiicola Leaf Fall Disease Putative Effectors.</title>
        <authorList>
            <person name="Lopez D."/>
            <person name="Ribeiro S."/>
            <person name="Label P."/>
            <person name="Fumanal B."/>
            <person name="Venisse J.S."/>
            <person name="Kohler A."/>
            <person name="de Oliveira R.R."/>
            <person name="Labutti K."/>
            <person name="Lipzen A."/>
            <person name="Lail K."/>
            <person name="Bauer D."/>
            <person name="Ohm R.A."/>
            <person name="Barry K.W."/>
            <person name="Spatafora J."/>
            <person name="Grigoriev I.V."/>
            <person name="Martin F.M."/>
            <person name="Pujade-Renaud V."/>
        </authorList>
    </citation>
    <scope>NUCLEOTIDE SEQUENCE [LARGE SCALE GENOMIC DNA]</scope>
    <source>
        <strain evidence="2 3">Philippines</strain>
    </source>
</reference>
<dbReference type="EMBL" id="KZ678147">
    <property type="protein sequence ID" value="PSN60791.1"/>
    <property type="molecule type" value="Genomic_DNA"/>
</dbReference>
<evidence type="ECO:0000259" key="1">
    <source>
        <dbReference type="Pfam" id="PF09995"/>
    </source>
</evidence>
<dbReference type="OrthoDB" id="5131368at2759"/>
<dbReference type="Proteomes" id="UP000240883">
    <property type="component" value="Unassembled WGS sequence"/>
</dbReference>
<organism evidence="2 3">
    <name type="scientific">Corynespora cassiicola Philippines</name>
    <dbReference type="NCBI Taxonomy" id="1448308"/>
    <lineage>
        <taxon>Eukaryota</taxon>
        <taxon>Fungi</taxon>
        <taxon>Dikarya</taxon>
        <taxon>Ascomycota</taxon>
        <taxon>Pezizomycotina</taxon>
        <taxon>Dothideomycetes</taxon>
        <taxon>Pleosporomycetidae</taxon>
        <taxon>Pleosporales</taxon>
        <taxon>Corynesporascaceae</taxon>
        <taxon>Corynespora</taxon>
    </lineage>
</organism>
<sequence>IYTPITPPNLLKPMAQESIYLLGGHFAILCQFAHPALAEGSYKHSNFAGRIMNRLQTTARFLNAAVFGTPREQSAIFAAIHEKHALVRGDAYSADDPELHKWTAATLFVALVVVHEAFFGPLEAERTEALYKEAAVYGTSLRMPPELWPPSLAAFWSYWDAQVAELVVTPYAKSLARDLMYPRNMPWWYGPGAPVARLLTGFWLPERFAVEYGLGRGWGRRRAYGGVVRVVSGVYGRVPGRWRTKPHRVYMEDLRKAVGRLEGGGGW</sequence>
<evidence type="ECO:0000313" key="3">
    <source>
        <dbReference type="Proteomes" id="UP000240883"/>
    </source>
</evidence>
<gene>
    <name evidence="2" type="ORF">BS50DRAFT_447441</name>
</gene>
<feature type="domain" description="ER-bound oxygenase mpaB/mpaB'/Rubber oxygenase catalytic" evidence="1">
    <location>
        <begin position="14"/>
        <end position="231"/>
    </location>
</feature>
<dbReference type="PANTHER" id="PTHR36151">
    <property type="entry name" value="BLR2777 PROTEIN"/>
    <property type="match status" value="1"/>
</dbReference>
<feature type="non-terminal residue" evidence="2">
    <location>
        <position position="267"/>
    </location>
</feature>
<keyword evidence="3" id="KW-1185">Reference proteome</keyword>
<dbReference type="GO" id="GO:0016491">
    <property type="term" value="F:oxidoreductase activity"/>
    <property type="evidence" value="ECO:0007669"/>
    <property type="project" value="InterPro"/>
</dbReference>
<dbReference type="InterPro" id="IPR018713">
    <property type="entry name" value="MPAB/Lcp_cat_dom"/>
</dbReference>